<evidence type="ECO:0008006" key="2">
    <source>
        <dbReference type="Google" id="ProtNLM"/>
    </source>
</evidence>
<dbReference type="InterPro" id="IPR012902">
    <property type="entry name" value="N_methyl_site"/>
</dbReference>
<dbReference type="EMBL" id="UOEN01000398">
    <property type="protein sequence ID" value="VAW18015.1"/>
    <property type="molecule type" value="Genomic_DNA"/>
</dbReference>
<organism evidence="1">
    <name type="scientific">hydrothermal vent metagenome</name>
    <dbReference type="NCBI Taxonomy" id="652676"/>
    <lineage>
        <taxon>unclassified sequences</taxon>
        <taxon>metagenomes</taxon>
        <taxon>ecological metagenomes</taxon>
    </lineage>
</organism>
<name>A0A3B0TH87_9ZZZZ</name>
<dbReference type="NCBIfam" id="TIGR02532">
    <property type="entry name" value="IV_pilin_GFxxxE"/>
    <property type="match status" value="1"/>
</dbReference>
<evidence type="ECO:0000313" key="1">
    <source>
        <dbReference type="EMBL" id="VAW18015.1"/>
    </source>
</evidence>
<accession>A0A3B0TH87</accession>
<proteinExistence type="predicted"/>
<gene>
    <name evidence="1" type="ORF">MNBD_BACTEROID05-139</name>
</gene>
<dbReference type="AlphaFoldDB" id="A0A3B0TH87"/>
<reference evidence="1" key="1">
    <citation type="submission" date="2018-06" db="EMBL/GenBank/DDBJ databases">
        <authorList>
            <person name="Zhirakovskaya E."/>
        </authorList>
    </citation>
    <scope>NUCLEOTIDE SEQUENCE</scope>
</reference>
<dbReference type="Pfam" id="PF07963">
    <property type="entry name" value="N_methyl"/>
    <property type="match status" value="1"/>
</dbReference>
<feature type="non-terminal residue" evidence="1">
    <location>
        <position position="141"/>
    </location>
</feature>
<protein>
    <recommendedName>
        <fullName evidence="2">Prepilin-type N-terminal cleavage/methylation domain-containing protein</fullName>
    </recommendedName>
</protein>
<sequence length="141" mass="16235">MKTTNKAFTLIELLLGLSIFSLIALTVFSVFSSGVRLSHRSELSNKVYREITWSLDLLSLELENMIGFDFSNADSQKQAFRGGEDKIEFIVMTEGGMKRVKYYLKDPQEDQIYATLVGKTYKANQRVDLRKKELEKISYFV</sequence>